<dbReference type="Pfam" id="PF05193">
    <property type="entry name" value="Peptidase_M16_C"/>
    <property type="match status" value="1"/>
</dbReference>
<dbReference type="PATRIC" id="fig|1514904.3.peg.774"/>
<evidence type="ECO:0000259" key="5">
    <source>
        <dbReference type="Pfam" id="PF00675"/>
    </source>
</evidence>
<gene>
    <name evidence="7" type="ORF">SU32_09720</name>
</gene>
<evidence type="ECO:0000313" key="7">
    <source>
        <dbReference type="EMBL" id="KPB01163.1"/>
    </source>
</evidence>
<comment type="cofactor">
    <cofactor evidence="1">
        <name>Zn(2+)</name>
        <dbReference type="ChEBI" id="CHEBI:29105"/>
    </cofactor>
</comment>
<dbReference type="InterPro" id="IPR011249">
    <property type="entry name" value="Metalloenz_LuxS/M16"/>
</dbReference>
<keyword evidence="3" id="KW-0645">Protease</keyword>
<proteinExistence type="inferred from homology"/>
<sequence length="437" mass="48518">MTVQTTVLANGITVATQHFEHVESISLGMWVKAGSRNELVDEHGIAHLLEHMAFKGTTNRSAQKLVESVENVGGDINAATSVETTSFYLRMLKEDTELGVDILADILQNSKFDEDELAREKHVILQELGAANDTPDDCVFDRFTEAAYRHQTLGRSILGTRATLKSFTPDMIRGYIDREYSGERMVFAATGAVDHDNIVKLVESRFSSVQKSAKYSTSPVAHYVGGDYREPRALEDTQLVLGFEGRAYHVRDYYASQVLAMLLGGGMSSRLFQEVREKRGLCYSIYAFHWGFSDTGIFGVHAATEPGDLPELVEIILRELKRASQDISEVELHRARAQFRASLLMSGESAPARAGQIARQILLFGRPIPNSELLSRLDNLDTWRINDLAQRLFTASKPTVSAVGPVDNLLDMREITEKLAQFGDKGTVHHRAPSAAE</sequence>
<reference evidence="7 8" key="1">
    <citation type="submission" date="2015-01" db="EMBL/GenBank/DDBJ databases">
        <title>Ahrensia donghaiensis sp. nov., a novel dimethylsulphoniopropionate-cleavage bacterium isolated from seawater and emended descriptions of the genus Ahrensia and Ahrensia kielensis.</title>
        <authorList>
            <person name="Liu J."/>
        </authorList>
    </citation>
    <scope>NUCLEOTIDE SEQUENCE [LARGE SCALE GENOMIC DNA]</scope>
    <source>
        <strain evidence="7 8">LZD062</strain>
    </source>
</reference>
<dbReference type="EMBL" id="JXMU01000013">
    <property type="protein sequence ID" value="KPB01163.1"/>
    <property type="molecule type" value="Genomic_DNA"/>
</dbReference>
<keyword evidence="3" id="KW-0482">Metalloprotease</keyword>
<dbReference type="GO" id="GO:0006508">
    <property type="term" value="P:proteolysis"/>
    <property type="evidence" value="ECO:0007669"/>
    <property type="project" value="InterPro"/>
</dbReference>
<dbReference type="STRING" id="1514904.SU32_09720"/>
<dbReference type="GO" id="GO:0046872">
    <property type="term" value="F:metal ion binding"/>
    <property type="evidence" value="ECO:0007669"/>
    <property type="project" value="InterPro"/>
</dbReference>
<dbReference type="PANTHER" id="PTHR11851:SF49">
    <property type="entry name" value="MITOCHONDRIAL-PROCESSING PEPTIDASE SUBUNIT ALPHA"/>
    <property type="match status" value="1"/>
</dbReference>
<dbReference type="InterPro" id="IPR001431">
    <property type="entry name" value="Pept_M16_Zn_BS"/>
</dbReference>
<dbReference type="InterPro" id="IPR050361">
    <property type="entry name" value="MPP/UQCRC_Complex"/>
</dbReference>
<feature type="domain" description="Peptidase M16 C-terminal" evidence="6">
    <location>
        <begin position="166"/>
        <end position="338"/>
    </location>
</feature>
<protein>
    <submittedName>
        <fullName evidence="7">Peptidase M16</fullName>
    </submittedName>
</protein>
<dbReference type="PROSITE" id="PS00143">
    <property type="entry name" value="INSULINASE"/>
    <property type="match status" value="1"/>
</dbReference>
<dbReference type="OrthoDB" id="9811314at2"/>
<evidence type="ECO:0000256" key="1">
    <source>
        <dbReference type="ARBA" id="ARBA00001947"/>
    </source>
</evidence>
<dbReference type="InterPro" id="IPR011765">
    <property type="entry name" value="Pept_M16_N"/>
</dbReference>
<dbReference type="AlphaFoldDB" id="A0A0M9GME3"/>
<dbReference type="InterPro" id="IPR007863">
    <property type="entry name" value="Peptidase_M16_C"/>
</dbReference>
<dbReference type="SUPFAM" id="SSF63411">
    <property type="entry name" value="LuxS/MPP-like metallohydrolase"/>
    <property type="match status" value="2"/>
</dbReference>
<dbReference type="RefSeq" id="WP_053999164.1">
    <property type="nucleotide sequence ID" value="NZ_JXMU01000013.1"/>
</dbReference>
<keyword evidence="3" id="KW-0378">Hydrolase</keyword>
<name>A0A0M9GME3_9HYPH</name>
<accession>A0A0M9GME3</accession>
<evidence type="ECO:0000256" key="4">
    <source>
        <dbReference type="RuleBase" id="RU004447"/>
    </source>
</evidence>
<evidence type="ECO:0000256" key="2">
    <source>
        <dbReference type="ARBA" id="ARBA00007261"/>
    </source>
</evidence>
<evidence type="ECO:0000313" key="8">
    <source>
        <dbReference type="Proteomes" id="UP000038011"/>
    </source>
</evidence>
<organism evidence="7 8">
    <name type="scientific">Ahrensia marina</name>
    <dbReference type="NCBI Taxonomy" id="1514904"/>
    <lineage>
        <taxon>Bacteria</taxon>
        <taxon>Pseudomonadati</taxon>
        <taxon>Pseudomonadota</taxon>
        <taxon>Alphaproteobacteria</taxon>
        <taxon>Hyphomicrobiales</taxon>
        <taxon>Ahrensiaceae</taxon>
        <taxon>Ahrensia</taxon>
    </lineage>
</organism>
<feature type="domain" description="Peptidase M16 N-terminal" evidence="5">
    <location>
        <begin position="14"/>
        <end position="160"/>
    </location>
</feature>
<dbReference type="Pfam" id="PF00675">
    <property type="entry name" value="Peptidase_M16"/>
    <property type="match status" value="1"/>
</dbReference>
<evidence type="ECO:0000256" key="3">
    <source>
        <dbReference type="ARBA" id="ARBA00023049"/>
    </source>
</evidence>
<dbReference type="Proteomes" id="UP000038011">
    <property type="component" value="Unassembled WGS sequence"/>
</dbReference>
<comment type="caution">
    <text evidence="7">The sequence shown here is derived from an EMBL/GenBank/DDBJ whole genome shotgun (WGS) entry which is preliminary data.</text>
</comment>
<dbReference type="PANTHER" id="PTHR11851">
    <property type="entry name" value="METALLOPROTEASE"/>
    <property type="match status" value="1"/>
</dbReference>
<evidence type="ECO:0000259" key="6">
    <source>
        <dbReference type="Pfam" id="PF05193"/>
    </source>
</evidence>
<comment type="similarity">
    <text evidence="2 4">Belongs to the peptidase M16 family.</text>
</comment>
<dbReference type="Gene3D" id="3.30.830.10">
    <property type="entry name" value="Metalloenzyme, LuxS/M16 peptidase-like"/>
    <property type="match status" value="2"/>
</dbReference>
<dbReference type="FunFam" id="3.30.830.10:FF:000008">
    <property type="entry name" value="Mitochondrial-processing peptidase subunit beta"/>
    <property type="match status" value="1"/>
</dbReference>
<keyword evidence="8" id="KW-1185">Reference proteome</keyword>
<dbReference type="GO" id="GO:0004222">
    <property type="term" value="F:metalloendopeptidase activity"/>
    <property type="evidence" value="ECO:0007669"/>
    <property type="project" value="InterPro"/>
</dbReference>